<evidence type="ECO:0000313" key="7">
    <source>
        <dbReference type="Proteomes" id="UP000521199"/>
    </source>
</evidence>
<organism evidence="6 7">
    <name type="scientific">Chiayiivirga flava</name>
    <dbReference type="NCBI Taxonomy" id="659595"/>
    <lineage>
        <taxon>Bacteria</taxon>
        <taxon>Pseudomonadati</taxon>
        <taxon>Pseudomonadota</taxon>
        <taxon>Gammaproteobacteria</taxon>
        <taxon>Lysobacterales</taxon>
        <taxon>Lysobacteraceae</taxon>
        <taxon>Chiayiivirga</taxon>
    </lineage>
</organism>
<keyword evidence="4" id="KW-0238">DNA-binding</keyword>
<evidence type="ECO:0000256" key="5">
    <source>
        <dbReference type="ARBA" id="ARBA00023163"/>
    </source>
</evidence>
<dbReference type="AlphaFoldDB" id="A0A7W8FYG6"/>
<dbReference type="SUPFAM" id="SSF88659">
    <property type="entry name" value="Sigma3 and sigma4 domains of RNA polymerase sigma factors"/>
    <property type="match status" value="1"/>
</dbReference>
<dbReference type="GO" id="GO:0016987">
    <property type="term" value="F:sigma factor activity"/>
    <property type="evidence" value="ECO:0007669"/>
    <property type="project" value="UniProtKB-KW"/>
</dbReference>
<sequence length="159" mass="18282">MLERRIADQELARDIFQDTFAVVLTRLRSSPLDAPERLPAFAHQTATNLALGAFRRDSRRRTHADSDALDNVPDPAGNPYLALSRDQQRRAIHRLIAEMTVPRDRQLLLRYYLDEVDKASLCAELDLSPDHFDRVLHRARGRLRELLLANGERSWSADE</sequence>
<dbReference type="InterPro" id="IPR013324">
    <property type="entry name" value="RNA_pol_sigma_r3/r4-like"/>
</dbReference>
<dbReference type="InterPro" id="IPR013325">
    <property type="entry name" value="RNA_pol_sigma_r2"/>
</dbReference>
<dbReference type="PANTHER" id="PTHR43133">
    <property type="entry name" value="RNA POLYMERASE ECF-TYPE SIGMA FACTO"/>
    <property type="match status" value="1"/>
</dbReference>
<gene>
    <name evidence="6" type="ORF">HNQ52_000898</name>
</gene>
<dbReference type="NCBIfam" id="TIGR02937">
    <property type="entry name" value="sigma70-ECF"/>
    <property type="match status" value="1"/>
</dbReference>
<dbReference type="Gene3D" id="1.10.10.10">
    <property type="entry name" value="Winged helix-like DNA-binding domain superfamily/Winged helix DNA-binding domain"/>
    <property type="match status" value="1"/>
</dbReference>
<accession>A0A7W8FYG6</accession>
<dbReference type="InterPro" id="IPR036388">
    <property type="entry name" value="WH-like_DNA-bd_sf"/>
</dbReference>
<evidence type="ECO:0000256" key="1">
    <source>
        <dbReference type="ARBA" id="ARBA00010641"/>
    </source>
</evidence>
<dbReference type="EMBL" id="JACHHP010000001">
    <property type="protein sequence ID" value="MBB5207382.1"/>
    <property type="molecule type" value="Genomic_DNA"/>
</dbReference>
<dbReference type="InterPro" id="IPR014284">
    <property type="entry name" value="RNA_pol_sigma-70_dom"/>
</dbReference>
<evidence type="ECO:0000256" key="2">
    <source>
        <dbReference type="ARBA" id="ARBA00023015"/>
    </source>
</evidence>
<keyword evidence="5" id="KW-0804">Transcription</keyword>
<keyword evidence="3" id="KW-0731">Sigma factor</keyword>
<evidence type="ECO:0000313" key="6">
    <source>
        <dbReference type="EMBL" id="MBB5207382.1"/>
    </source>
</evidence>
<dbReference type="Gene3D" id="1.10.1740.10">
    <property type="match status" value="1"/>
</dbReference>
<keyword evidence="7" id="KW-1185">Reference proteome</keyword>
<dbReference type="SUPFAM" id="SSF88946">
    <property type="entry name" value="Sigma2 domain of RNA polymerase sigma factors"/>
    <property type="match status" value="1"/>
</dbReference>
<proteinExistence type="inferred from homology"/>
<comment type="caution">
    <text evidence="6">The sequence shown here is derived from an EMBL/GenBank/DDBJ whole genome shotgun (WGS) entry which is preliminary data.</text>
</comment>
<evidence type="ECO:0000256" key="4">
    <source>
        <dbReference type="ARBA" id="ARBA00023125"/>
    </source>
</evidence>
<dbReference type="GO" id="GO:0003677">
    <property type="term" value="F:DNA binding"/>
    <property type="evidence" value="ECO:0007669"/>
    <property type="project" value="UniProtKB-KW"/>
</dbReference>
<keyword evidence="2" id="KW-0805">Transcription regulation</keyword>
<name>A0A7W8FYG6_9GAMM</name>
<protein>
    <submittedName>
        <fullName evidence="6">RNA polymerase sigma factor (Sigma-70 family)</fullName>
    </submittedName>
</protein>
<evidence type="ECO:0000256" key="3">
    <source>
        <dbReference type="ARBA" id="ARBA00023082"/>
    </source>
</evidence>
<dbReference type="InterPro" id="IPR039425">
    <property type="entry name" value="RNA_pol_sigma-70-like"/>
</dbReference>
<comment type="similarity">
    <text evidence="1">Belongs to the sigma-70 factor family. ECF subfamily.</text>
</comment>
<reference evidence="6 7" key="1">
    <citation type="submission" date="2020-08" db="EMBL/GenBank/DDBJ databases">
        <title>Genomic Encyclopedia of Type Strains, Phase IV (KMG-IV): sequencing the most valuable type-strain genomes for metagenomic binning, comparative biology and taxonomic classification.</title>
        <authorList>
            <person name="Goeker M."/>
        </authorList>
    </citation>
    <scope>NUCLEOTIDE SEQUENCE [LARGE SCALE GENOMIC DNA]</scope>
    <source>
        <strain evidence="6 7">DSM 24163</strain>
    </source>
</reference>
<dbReference type="PANTHER" id="PTHR43133:SF8">
    <property type="entry name" value="RNA POLYMERASE SIGMA FACTOR HI_1459-RELATED"/>
    <property type="match status" value="1"/>
</dbReference>
<dbReference type="Proteomes" id="UP000521199">
    <property type="component" value="Unassembled WGS sequence"/>
</dbReference>
<dbReference type="GO" id="GO:0006352">
    <property type="term" value="P:DNA-templated transcription initiation"/>
    <property type="evidence" value="ECO:0007669"/>
    <property type="project" value="InterPro"/>
</dbReference>